<evidence type="ECO:0000313" key="10">
    <source>
        <dbReference type="Proteomes" id="UP000615234"/>
    </source>
</evidence>
<evidence type="ECO:0000256" key="6">
    <source>
        <dbReference type="RuleBase" id="RU004057"/>
    </source>
</evidence>
<dbReference type="EMBL" id="JACOOX010000005">
    <property type="protein sequence ID" value="MBC5663270.1"/>
    <property type="molecule type" value="Genomic_DNA"/>
</dbReference>
<evidence type="ECO:0000259" key="8">
    <source>
        <dbReference type="Pfam" id="PF01618"/>
    </source>
</evidence>
<keyword evidence="3 7" id="KW-0812">Transmembrane</keyword>
<evidence type="ECO:0000256" key="7">
    <source>
        <dbReference type="SAM" id="Phobius"/>
    </source>
</evidence>
<gene>
    <name evidence="9" type="ORF">H8S09_10255</name>
</gene>
<keyword evidence="5 7" id="KW-0472">Membrane</keyword>
<sequence>MQGLINGIANIFYLYDNYIIFITAVINIIIWVRIRNKIKKGEKICTSVAVKRLGIKADESITDADKMAMKNVKKSLLSMYSLYANITAIFPLLGIIGTVASLVRISENVDMMDNLMVALTTTLLGVFFAILFKAFDALISGKLEDILDDADFFIHQLEVKEGNEDEE</sequence>
<organism evidence="9 10">
    <name type="scientific">Coprococcus hominis</name>
    <name type="common">ex Liu et al. 2022</name>
    <dbReference type="NCBI Taxonomy" id="2763039"/>
    <lineage>
        <taxon>Bacteria</taxon>
        <taxon>Bacillati</taxon>
        <taxon>Bacillota</taxon>
        <taxon>Clostridia</taxon>
        <taxon>Lachnospirales</taxon>
        <taxon>Lachnospiraceae</taxon>
        <taxon>Coprococcus</taxon>
    </lineage>
</organism>
<dbReference type="Proteomes" id="UP000615234">
    <property type="component" value="Unassembled WGS sequence"/>
</dbReference>
<keyword evidence="6" id="KW-0653">Protein transport</keyword>
<protein>
    <submittedName>
        <fullName evidence="9">MotA/TolQ/ExbB proton channel family protein</fullName>
    </submittedName>
</protein>
<comment type="similarity">
    <text evidence="6">Belongs to the exbB/tolQ family.</text>
</comment>
<evidence type="ECO:0000256" key="2">
    <source>
        <dbReference type="ARBA" id="ARBA00022475"/>
    </source>
</evidence>
<evidence type="ECO:0000256" key="1">
    <source>
        <dbReference type="ARBA" id="ARBA00004651"/>
    </source>
</evidence>
<dbReference type="RefSeq" id="WP_186847827.1">
    <property type="nucleotide sequence ID" value="NZ_JACOOX010000005.1"/>
</dbReference>
<proteinExistence type="inferred from homology"/>
<feature type="domain" description="MotA/TolQ/ExbB proton channel" evidence="8">
    <location>
        <begin position="56"/>
        <end position="148"/>
    </location>
</feature>
<evidence type="ECO:0000313" key="9">
    <source>
        <dbReference type="EMBL" id="MBC5663270.1"/>
    </source>
</evidence>
<feature type="transmembrane region" description="Helical" evidence="7">
    <location>
        <begin position="115"/>
        <end position="135"/>
    </location>
</feature>
<name>A0A8I0AJP0_9FIRM</name>
<dbReference type="GO" id="GO:0015031">
    <property type="term" value="P:protein transport"/>
    <property type="evidence" value="ECO:0007669"/>
    <property type="project" value="UniProtKB-KW"/>
</dbReference>
<keyword evidence="10" id="KW-1185">Reference proteome</keyword>
<feature type="transmembrane region" description="Helical" evidence="7">
    <location>
        <begin position="12"/>
        <end position="34"/>
    </location>
</feature>
<feature type="transmembrane region" description="Helical" evidence="7">
    <location>
        <begin position="76"/>
        <end position="103"/>
    </location>
</feature>
<keyword evidence="4 7" id="KW-1133">Transmembrane helix</keyword>
<evidence type="ECO:0000256" key="4">
    <source>
        <dbReference type="ARBA" id="ARBA00022989"/>
    </source>
</evidence>
<evidence type="ECO:0000256" key="5">
    <source>
        <dbReference type="ARBA" id="ARBA00023136"/>
    </source>
</evidence>
<keyword evidence="6" id="KW-0813">Transport</keyword>
<dbReference type="AlphaFoldDB" id="A0A8I0AJP0"/>
<comment type="caution">
    <text evidence="9">The sequence shown here is derived from an EMBL/GenBank/DDBJ whole genome shotgun (WGS) entry which is preliminary data.</text>
</comment>
<dbReference type="InterPro" id="IPR002898">
    <property type="entry name" value="MotA_ExbB_proton_chnl"/>
</dbReference>
<accession>A0A8I0AJP0</accession>
<dbReference type="Pfam" id="PF01618">
    <property type="entry name" value="MotA_ExbB"/>
    <property type="match status" value="1"/>
</dbReference>
<reference evidence="9 10" key="1">
    <citation type="submission" date="2020-08" db="EMBL/GenBank/DDBJ databases">
        <title>Genome public.</title>
        <authorList>
            <person name="Liu C."/>
            <person name="Sun Q."/>
        </authorList>
    </citation>
    <scope>NUCLEOTIDE SEQUENCE [LARGE SCALE GENOMIC DNA]</scope>
    <source>
        <strain evidence="9 10">NSJ-10</strain>
    </source>
</reference>
<dbReference type="GO" id="GO:0005886">
    <property type="term" value="C:plasma membrane"/>
    <property type="evidence" value="ECO:0007669"/>
    <property type="project" value="UniProtKB-SubCell"/>
</dbReference>
<comment type="subcellular location">
    <subcellularLocation>
        <location evidence="1">Cell membrane</location>
        <topology evidence="1">Multi-pass membrane protein</topology>
    </subcellularLocation>
    <subcellularLocation>
        <location evidence="6">Membrane</location>
        <topology evidence="6">Multi-pass membrane protein</topology>
    </subcellularLocation>
</comment>
<keyword evidence="2" id="KW-1003">Cell membrane</keyword>
<evidence type="ECO:0000256" key="3">
    <source>
        <dbReference type="ARBA" id="ARBA00022692"/>
    </source>
</evidence>